<dbReference type="InterPro" id="IPR011059">
    <property type="entry name" value="Metal-dep_hydrolase_composite"/>
</dbReference>
<dbReference type="GO" id="GO:0004131">
    <property type="term" value="F:cytosine deaminase activity"/>
    <property type="evidence" value="ECO:0007669"/>
    <property type="project" value="TreeGrafter"/>
</dbReference>
<gene>
    <name evidence="2" type="ORF">GL300_08985</name>
</gene>
<reference evidence="2 3" key="1">
    <citation type="submission" date="2019-11" db="EMBL/GenBank/DDBJ databases">
        <authorList>
            <person name="Dong K."/>
        </authorList>
    </citation>
    <scope>NUCLEOTIDE SEQUENCE [LARGE SCALE GENOMIC DNA]</scope>
    <source>
        <strain evidence="2 3">NBRC 112902</strain>
    </source>
</reference>
<keyword evidence="2" id="KW-0378">Hydrolase</keyword>
<keyword evidence="3" id="KW-1185">Reference proteome</keyword>
<dbReference type="RefSeq" id="WP_155039483.1">
    <property type="nucleotide sequence ID" value="NZ_WMIG01000003.1"/>
</dbReference>
<dbReference type="EMBL" id="WMIG01000003">
    <property type="protein sequence ID" value="MTH59346.1"/>
    <property type="molecule type" value="Genomic_DNA"/>
</dbReference>
<dbReference type="SUPFAM" id="SSF51556">
    <property type="entry name" value="Metallo-dependent hydrolases"/>
    <property type="match status" value="1"/>
</dbReference>
<dbReference type="Gene3D" id="3.20.20.140">
    <property type="entry name" value="Metal-dependent hydrolases"/>
    <property type="match status" value="1"/>
</dbReference>
<evidence type="ECO:0000313" key="2">
    <source>
        <dbReference type="EMBL" id="MTH59346.1"/>
    </source>
</evidence>
<dbReference type="Gene3D" id="2.30.40.10">
    <property type="entry name" value="Urease, subunit C, domain 1"/>
    <property type="match status" value="1"/>
</dbReference>
<comment type="caution">
    <text evidence="2">The sequence shown here is derived from an EMBL/GenBank/DDBJ whole genome shotgun (WGS) entry which is preliminary data.</text>
</comment>
<evidence type="ECO:0000313" key="3">
    <source>
        <dbReference type="Proteomes" id="UP000449846"/>
    </source>
</evidence>
<sequence length="395" mass="42523">MLQRIVTDLQGVRLAGRAGHWDLSVADGRIAGLRPSGRNGGGLITPLFADPHVHLDKTYTLQRMPRRAGSLHDAIEMMAQDVPNWTPEDIRQRAQLALSRAFAHGTGRMRSHIDWHDDRPPAAWQVLGDLAQEWQGRIKLELASLTPLDAFATHGEAIARRIATSGGVLGAFVYRNDNLAEGVARVFDLAERFDLPLDFHVDEGTDPLAQGFDAILTETERRGLAGRVLCGHACALSVRPADEVGQLLDRAAAAGLGLVALPACNAWLQDATGERTPRLRGIAPIREARAAGMQVMFGSDNVCDGFFPHGDYDPADAWRLAVLLGHLEPEDWLDAVTTLPAGWSGGAAPLTEGAAADFIHFAVNNADELASRPTAGRTVWRDGNPIAPLNGAIPC</sequence>
<dbReference type="InterPro" id="IPR013108">
    <property type="entry name" value="Amidohydro_3"/>
</dbReference>
<dbReference type="Pfam" id="PF07969">
    <property type="entry name" value="Amidohydro_3"/>
    <property type="match status" value="1"/>
</dbReference>
<dbReference type="AlphaFoldDB" id="A0A844HHM8"/>
<dbReference type="InterPro" id="IPR032466">
    <property type="entry name" value="Metal_Hydrolase"/>
</dbReference>
<protein>
    <submittedName>
        <fullName evidence="2">Amidohydrolase family protein</fullName>
    </submittedName>
</protein>
<dbReference type="GO" id="GO:0035888">
    <property type="term" value="F:isoguanine deaminase activity"/>
    <property type="evidence" value="ECO:0007669"/>
    <property type="project" value="TreeGrafter"/>
</dbReference>
<proteinExistence type="predicted"/>
<dbReference type="PANTHER" id="PTHR32027">
    <property type="entry name" value="CYTOSINE DEAMINASE"/>
    <property type="match status" value="1"/>
</dbReference>
<dbReference type="OrthoDB" id="9815027at2"/>
<dbReference type="Proteomes" id="UP000449846">
    <property type="component" value="Unassembled WGS sequence"/>
</dbReference>
<organism evidence="2 3">
    <name type="scientific">Paracoccus litorisediminis</name>
    <dbReference type="NCBI Taxonomy" id="2006130"/>
    <lineage>
        <taxon>Bacteria</taxon>
        <taxon>Pseudomonadati</taxon>
        <taxon>Pseudomonadota</taxon>
        <taxon>Alphaproteobacteria</taxon>
        <taxon>Rhodobacterales</taxon>
        <taxon>Paracoccaceae</taxon>
        <taxon>Paracoccus</taxon>
    </lineage>
</organism>
<feature type="domain" description="Amidohydrolase 3" evidence="1">
    <location>
        <begin position="181"/>
        <end position="386"/>
    </location>
</feature>
<dbReference type="GO" id="GO:0006209">
    <property type="term" value="P:cytosine catabolic process"/>
    <property type="evidence" value="ECO:0007669"/>
    <property type="project" value="TreeGrafter"/>
</dbReference>
<evidence type="ECO:0000259" key="1">
    <source>
        <dbReference type="Pfam" id="PF07969"/>
    </source>
</evidence>
<dbReference type="InterPro" id="IPR052349">
    <property type="entry name" value="Metallo-hydrolase_Enzymes"/>
</dbReference>
<accession>A0A844HHM8</accession>
<name>A0A844HHM8_9RHOB</name>
<dbReference type="PANTHER" id="PTHR32027:SF0">
    <property type="entry name" value="CYTOSINE DEAMINASE"/>
    <property type="match status" value="1"/>
</dbReference>